<dbReference type="Proteomes" id="UP001152872">
    <property type="component" value="Unassembled WGS sequence"/>
</dbReference>
<keyword evidence="2" id="KW-0812">Transmembrane</keyword>
<name>A0A9X4MC30_9CYAN</name>
<comment type="caution">
    <text evidence="3">The sequence shown here is derived from an EMBL/GenBank/DDBJ whole genome shotgun (WGS) entry which is preliminary data.</text>
</comment>
<keyword evidence="2" id="KW-0472">Membrane</keyword>
<proteinExistence type="predicted"/>
<keyword evidence="2" id="KW-1133">Transmembrane helix</keyword>
<evidence type="ECO:0000313" key="3">
    <source>
        <dbReference type="EMBL" id="MDG3493494.1"/>
    </source>
</evidence>
<dbReference type="RefSeq" id="WP_009625533.1">
    <property type="nucleotide sequence ID" value="NZ_VBTY01000013.1"/>
</dbReference>
<protein>
    <submittedName>
        <fullName evidence="3">Uncharacterized protein</fullName>
    </submittedName>
</protein>
<accession>A0A9X4MC30</accession>
<dbReference type="EMBL" id="VBTY01000013">
    <property type="protein sequence ID" value="MDG3493494.1"/>
    <property type="molecule type" value="Genomic_DNA"/>
</dbReference>
<evidence type="ECO:0000256" key="1">
    <source>
        <dbReference type="SAM" id="MobiDB-lite"/>
    </source>
</evidence>
<evidence type="ECO:0000313" key="4">
    <source>
        <dbReference type="Proteomes" id="UP001152872"/>
    </source>
</evidence>
<gene>
    <name evidence="3" type="ORF">FEV09_02885</name>
</gene>
<dbReference type="AlphaFoldDB" id="A0A9X4MC30"/>
<sequence length="155" mass="18308">MLKNILKSLVLIFVIFQVSSYVFFALFGSTELMLPSPSGKFLTLVKQEKELVGEDRYRYTWVITIFDEHNNTVYKDDGANFTGVLNSVSVVWDANDRVWAYNYEDGRIFFWERVSDKWVKTYWGGEKEKETSRNIYPPASLYPPHRPREPHRPRD</sequence>
<feature type="compositionally biased region" description="Basic and acidic residues" evidence="1">
    <location>
        <begin position="146"/>
        <end position="155"/>
    </location>
</feature>
<keyword evidence="4" id="KW-1185">Reference proteome</keyword>
<reference evidence="3" key="1">
    <citation type="submission" date="2019-05" db="EMBL/GenBank/DDBJ databases">
        <title>Whole genome sequencing of Pseudanabaena catenata USMAC16.</title>
        <authorList>
            <person name="Khan Z."/>
            <person name="Omar W.M."/>
            <person name="Convey P."/>
            <person name="Merican F."/>
            <person name="Najimudin N."/>
        </authorList>
    </citation>
    <scope>NUCLEOTIDE SEQUENCE</scope>
    <source>
        <strain evidence="3">USMAC16</strain>
    </source>
</reference>
<feature type="transmembrane region" description="Helical" evidence="2">
    <location>
        <begin position="9"/>
        <end position="28"/>
    </location>
</feature>
<organism evidence="3 4">
    <name type="scientific">Pseudanabaena catenata USMAC16</name>
    <dbReference type="NCBI Taxonomy" id="1855837"/>
    <lineage>
        <taxon>Bacteria</taxon>
        <taxon>Bacillati</taxon>
        <taxon>Cyanobacteriota</taxon>
        <taxon>Cyanophyceae</taxon>
        <taxon>Pseudanabaenales</taxon>
        <taxon>Pseudanabaenaceae</taxon>
        <taxon>Pseudanabaena</taxon>
    </lineage>
</organism>
<feature type="region of interest" description="Disordered" evidence="1">
    <location>
        <begin position="128"/>
        <end position="155"/>
    </location>
</feature>
<evidence type="ECO:0000256" key="2">
    <source>
        <dbReference type="SAM" id="Phobius"/>
    </source>
</evidence>